<keyword evidence="3 10" id="KW-0812">Transmembrane</keyword>
<feature type="transmembrane region" description="Helical" evidence="12">
    <location>
        <begin position="362"/>
        <end position="380"/>
    </location>
</feature>
<reference evidence="14" key="1">
    <citation type="submission" date="2020-12" db="EMBL/GenBank/DDBJ databases">
        <title>The characteristic of critical genes in neuroendocrine system and their regulation on food habit transition and metamorphosis of veined rapa whelk Rapana venosa (Valenciennes, 1846).</title>
        <authorList>
            <person name="Yang M."/>
        </authorList>
    </citation>
    <scope>NUCLEOTIDE SEQUENCE</scope>
</reference>
<evidence type="ECO:0000256" key="6">
    <source>
        <dbReference type="ARBA" id="ARBA00023136"/>
    </source>
</evidence>
<evidence type="ECO:0000256" key="1">
    <source>
        <dbReference type="ARBA" id="ARBA00004651"/>
    </source>
</evidence>
<dbReference type="CDD" id="cd15329">
    <property type="entry name" value="7tmA_5-HT7"/>
    <property type="match status" value="1"/>
</dbReference>
<dbReference type="GO" id="GO:0071880">
    <property type="term" value="P:adenylate cyclase-activating adrenergic receptor signaling pathway"/>
    <property type="evidence" value="ECO:0007669"/>
    <property type="project" value="TreeGrafter"/>
</dbReference>
<feature type="transmembrane region" description="Helical" evidence="12">
    <location>
        <begin position="400"/>
        <end position="419"/>
    </location>
</feature>
<evidence type="ECO:0000259" key="13">
    <source>
        <dbReference type="PROSITE" id="PS50262"/>
    </source>
</evidence>
<evidence type="ECO:0000256" key="5">
    <source>
        <dbReference type="ARBA" id="ARBA00023040"/>
    </source>
</evidence>
<protein>
    <submittedName>
        <fullName evidence="14">5-hydroxytryptamine receptor</fullName>
    </submittedName>
</protein>
<evidence type="ECO:0000313" key="14">
    <source>
        <dbReference type="EMBL" id="QSG30392.1"/>
    </source>
</evidence>
<evidence type="ECO:0000256" key="9">
    <source>
        <dbReference type="ARBA" id="ARBA00023224"/>
    </source>
</evidence>
<evidence type="ECO:0000256" key="2">
    <source>
        <dbReference type="ARBA" id="ARBA00022475"/>
    </source>
</evidence>
<proteinExistence type="evidence at transcript level"/>
<organism evidence="14">
    <name type="scientific">Rapana venosa</name>
    <name type="common">Veined rapa whelk</name>
    <name type="synonym">Rapana thomasiana</name>
    <dbReference type="NCBI Taxonomy" id="55521"/>
    <lineage>
        <taxon>Eukaryota</taxon>
        <taxon>Metazoa</taxon>
        <taxon>Spiralia</taxon>
        <taxon>Lophotrochozoa</taxon>
        <taxon>Mollusca</taxon>
        <taxon>Gastropoda</taxon>
        <taxon>Caenogastropoda</taxon>
        <taxon>Neogastropoda</taxon>
        <taxon>Muricoidea</taxon>
        <taxon>Muricidae</taxon>
        <taxon>Rapana</taxon>
    </lineage>
</organism>
<dbReference type="PANTHER" id="PTHR24248">
    <property type="entry name" value="ADRENERGIC RECEPTOR-RELATED G-PROTEIN COUPLED RECEPTOR"/>
    <property type="match status" value="1"/>
</dbReference>
<dbReference type="GO" id="GO:0004993">
    <property type="term" value="F:G protein-coupled serotonin receptor activity"/>
    <property type="evidence" value="ECO:0007669"/>
    <property type="project" value="UniProtKB-ARBA"/>
</dbReference>
<feature type="compositionally biased region" description="Polar residues" evidence="11">
    <location>
        <begin position="45"/>
        <end position="65"/>
    </location>
</feature>
<keyword evidence="8 10" id="KW-0675">Receptor</keyword>
<evidence type="ECO:0000256" key="10">
    <source>
        <dbReference type="RuleBase" id="RU000688"/>
    </source>
</evidence>
<dbReference type="SUPFAM" id="SSF81321">
    <property type="entry name" value="Family A G protein-coupled receptor-like"/>
    <property type="match status" value="1"/>
</dbReference>
<evidence type="ECO:0000256" key="12">
    <source>
        <dbReference type="SAM" id="Phobius"/>
    </source>
</evidence>
<keyword evidence="4 12" id="KW-1133">Transmembrane helix</keyword>
<dbReference type="Pfam" id="PF00001">
    <property type="entry name" value="7tm_1"/>
    <property type="match status" value="1"/>
</dbReference>
<feature type="region of interest" description="Disordered" evidence="11">
    <location>
        <begin position="45"/>
        <end position="67"/>
    </location>
</feature>
<evidence type="ECO:0000256" key="3">
    <source>
        <dbReference type="ARBA" id="ARBA00022692"/>
    </source>
</evidence>
<dbReference type="EMBL" id="MW383250">
    <property type="protein sequence ID" value="QSG30392.1"/>
    <property type="molecule type" value="mRNA"/>
</dbReference>
<evidence type="ECO:0000256" key="11">
    <source>
        <dbReference type="SAM" id="MobiDB-lite"/>
    </source>
</evidence>
<dbReference type="Gene3D" id="1.20.1070.10">
    <property type="entry name" value="Rhodopsin 7-helix transmembrane proteins"/>
    <property type="match status" value="1"/>
</dbReference>
<dbReference type="InterPro" id="IPR000276">
    <property type="entry name" value="GPCR_Rhodpsn"/>
</dbReference>
<feature type="transmembrane region" description="Helical" evidence="12">
    <location>
        <begin position="235"/>
        <end position="255"/>
    </location>
</feature>
<dbReference type="PROSITE" id="PS50262">
    <property type="entry name" value="G_PROTEIN_RECEP_F1_2"/>
    <property type="match status" value="1"/>
</dbReference>
<feature type="transmembrane region" description="Helical" evidence="12">
    <location>
        <begin position="115"/>
        <end position="141"/>
    </location>
</feature>
<dbReference type="GO" id="GO:0005886">
    <property type="term" value="C:plasma membrane"/>
    <property type="evidence" value="ECO:0007669"/>
    <property type="project" value="UniProtKB-SubCell"/>
</dbReference>
<evidence type="ECO:0000256" key="7">
    <source>
        <dbReference type="ARBA" id="ARBA00023157"/>
    </source>
</evidence>
<dbReference type="AlphaFoldDB" id="A0A897Q0U0"/>
<comment type="subcellular location">
    <subcellularLocation>
        <location evidence="1">Cell membrane</location>
        <topology evidence="1">Multi-pass membrane protein</topology>
    </subcellularLocation>
</comment>
<sequence length="493" mass="54251">MGNVTEEVVAVVTGLLHTVTPASLRQPSHSGSLLHSAVGVSLASTLSPRNDSPANTTALSSLSTPPQRPESPYEAWAQVVIALILGALIVCTIIGNCLVCISVAIVRRLQTPSNLLIVSLAVADLLVAILVMPLTATLQIYGGWVLGPSVCDMWTTTDVLLCTASILNLCMISVDRYLVITRPFQYAMRRTPKRMALMITIVWVLSAVISVPPIFGLKTPHEAYDCYISLDIGYQIYATLCAFYLPLIVMIFVYFKIWLVSSKIAKAEARSKVGSFDRGDHLQVGRPTPRDSNASQYLPNGSLLGVKSQFNGGGNGDDAAMEILPKSSENSERLKRRRFTIRSLIPRQARVSSSKERKATKTLGIIMGCFTLCWLPFFILALVKTFCGDACLVPTWLDSILLWLGYANSFLNPVIYARFNRDFRTPFKEILLFRCRGINSRMRSESYVEQYGGADPRNSLRPPMDCIVRYNSQGQTVVHIGNGSANSQSETKI</sequence>
<keyword evidence="6 12" id="KW-0472">Membrane</keyword>
<dbReference type="GO" id="GO:0043410">
    <property type="term" value="P:positive regulation of MAPK cascade"/>
    <property type="evidence" value="ECO:0007669"/>
    <property type="project" value="TreeGrafter"/>
</dbReference>
<dbReference type="PROSITE" id="PS00237">
    <property type="entry name" value="G_PROTEIN_RECEP_F1_1"/>
    <property type="match status" value="1"/>
</dbReference>
<keyword evidence="9 10" id="KW-0807">Transducer</keyword>
<keyword evidence="7" id="KW-1015">Disulfide bond</keyword>
<name>A0A897Q0U0_RAPVE</name>
<keyword evidence="5 10" id="KW-0297">G-protein coupled receptor</keyword>
<keyword evidence="2" id="KW-1003">Cell membrane</keyword>
<dbReference type="InterPro" id="IPR017452">
    <property type="entry name" value="GPCR_Rhodpsn_7TM"/>
</dbReference>
<feature type="transmembrane region" description="Helical" evidence="12">
    <location>
        <begin position="153"/>
        <end position="174"/>
    </location>
</feature>
<dbReference type="PRINTS" id="PR00237">
    <property type="entry name" value="GPCRRHODOPSN"/>
</dbReference>
<comment type="similarity">
    <text evidence="10">Belongs to the G-protein coupled receptor 1 family.</text>
</comment>
<accession>A0A897Q0U0</accession>
<feature type="transmembrane region" description="Helical" evidence="12">
    <location>
        <begin position="75"/>
        <end position="103"/>
    </location>
</feature>
<feature type="domain" description="G-protein coupled receptors family 1 profile" evidence="13">
    <location>
        <begin position="95"/>
        <end position="416"/>
    </location>
</feature>
<feature type="transmembrane region" description="Helical" evidence="12">
    <location>
        <begin position="195"/>
        <end position="215"/>
    </location>
</feature>
<dbReference type="SMART" id="SM01381">
    <property type="entry name" value="7TM_GPCR_Srsx"/>
    <property type="match status" value="1"/>
</dbReference>
<evidence type="ECO:0000256" key="4">
    <source>
        <dbReference type="ARBA" id="ARBA00022989"/>
    </source>
</evidence>
<dbReference type="PANTHER" id="PTHR24248:SF199">
    <property type="entry name" value="IP13425P-RELATED"/>
    <property type="match status" value="1"/>
</dbReference>
<evidence type="ECO:0000256" key="8">
    <source>
        <dbReference type="ARBA" id="ARBA00023170"/>
    </source>
</evidence>